<dbReference type="EMBL" id="CAJNOH010003194">
    <property type="protein sequence ID" value="CAF1326876.1"/>
    <property type="molecule type" value="Genomic_DNA"/>
</dbReference>
<keyword evidence="5" id="KW-1185">Reference proteome</keyword>
<dbReference type="Proteomes" id="UP000663870">
    <property type="component" value="Unassembled WGS sequence"/>
</dbReference>
<accession>A0A815FJA1</accession>
<dbReference type="EMBL" id="CAJNOL010004494">
    <property type="protein sequence ID" value="CAF1589325.1"/>
    <property type="molecule type" value="Genomic_DNA"/>
</dbReference>
<evidence type="ECO:0000313" key="4">
    <source>
        <dbReference type="Proteomes" id="UP000663854"/>
    </source>
</evidence>
<evidence type="ECO:0000313" key="3">
    <source>
        <dbReference type="EMBL" id="CAF1589325.1"/>
    </source>
</evidence>
<name>A0A815FJA1_9BILA</name>
<feature type="region of interest" description="Disordered" evidence="1">
    <location>
        <begin position="78"/>
        <end position="98"/>
    </location>
</feature>
<evidence type="ECO:0000313" key="2">
    <source>
        <dbReference type="EMBL" id="CAF1326876.1"/>
    </source>
</evidence>
<evidence type="ECO:0000256" key="1">
    <source>
        <dbReference type="SAM" id="MobiDB-lite"/>
    </source>
</evidence>
<feature type="region of interest" description="Disordered" evidence="1">
    <location>
        <begin position="180"/>
        <end position="200"/>
    </location>
</feature>
<dbReference type="Proteomes" id="UP000663854">
    <property type="component" value="Unassembled WGS sequence"/>
</dbReference>
<protein>
    <submittedName>
        <fullName evidence="2">Uncharacterized protein</fullName>
    </submittedName>
</protein>
<feature type="non-terminal residue" evidence="2">
    <location>
        <position position="1"/>
    </location>
</feature>
<organism evidence="2 4">
    <name type="scientific">Rotaria sordida</name>
    <dbReference type="NCBI Taxonomy" id="392033"/>
    <lineage>
        <taxon>Eukaryota</taxon>
        <taxon>Metazoa</taxon>
        <taxon>Spiralia</taxon>
        <taxon>Gnathifera</taxon>
        <taxon>Rotifera</taxon>
        <taxon>Eurotatoria</taxon>
        <taxon>Bdelloidea</taxon>
        <taxon>Philodinida</taxon>
        <taxon>Philodinidae</taxon>
        <taxon>Rotaria</taxon>
    </lineage>
</organism>
<comment type="caution">
    <text evidence="2">The sequence shown here is derived from an EMBL/GenBank/DDBJ whole genome shotgun (WGS) entry which is preliminary data.</text>
</comment>
<gene>
    <name evidence="3" type="ORF">JXQ802_LOCUS47060</name>
    <name evidence="2" type="ORF">PYM288_LOCUS31208</name>
</gene>
<sequence length="262" mass="29296">MDNAQKTQLDAKSFDQIWSSSDLNPDVIRNDLNKIFTYNKTATDYANSSDLFFNYDQKEAQASDSRGKMQIGWKGFGGSAEAAHSQSSSSENSQTTHDIVSQKDIRDFLAQQNIETQWSGEKWEPKSFSVYKLTDITDQLQVALVAKQLIAEKSNGAEIKIVNLMSVPTLDKIEVDTTTTSTTTSTMSPTTTTSATPAPTTMTTTLHPVWPGLVDGVYKRFEWDYCKVHRAIDIILFDITPMPWNAPDVGHLRFIADVKRPL</sequence>
<dbReference type="AlphaFoldDB" id="A0A815FJA1"/>
<feature type="non-terminal residue" evidence="2">
    <location>
        <position position="262"/>
    </location>
</feature>
<reference evidence="2" key="1">
    <citation type="submission" date="2021-02" db="EMBL/GenBank/DDBJ databases">
        <authorList>
            <person name="Nowell W R."/>
        </authorList>
    </citation>
    <scope>NUCLEOTIDE SEQUENCE</scope>
</reference>
<feature type="compositionally biased region" description="Low complexity" evidence="1">
    <location>
        <begin position="79"/>
        <end position="97"/>
    </location>
</feature>
<proteinExistence type="predicted"/>
<evidence type="ECO:0000313" key="5">
    <source>
        <dbReference type="Proteomes" id="UP000663870"/>
    </source>
</evidence>